<feature type="binding site" evidence="5">
    <location>
        <position position="74"/>
    </location>
    <ligand>
        <name>a divalent metal cation</name>
        <dbReference type="ChEBI" id="CHEBI:60240"/>
        <label>1</label>
    </ligand>
</feature>
<comment type="subunit">
    <text evidence="2">Homohexamer.</text>
</comment>
<dbReference type="SUPFAM" id="SSF102705">
    <property type="entry name" value="NIF3 (NGG1p interacting factor 3)-like"/>
    <property type="match status" value="1"/>
</dbReference>
<keyword evidence="4 5" id="KW-0479">Metal-binding</keyword>
<dbReference type="Gene3D" id="3.40.1390.30">
    <property type="entry name" value="NIF3 (NGG1p interacting factor 3)-like"/>
    <property type="match status" value="1"/>
</dbReference>
<evidence type="ECO:0000256" key="1">
    <source>
        <dbReference type="ARBA" id="ARBA00006964"/>
    </source>
</evidence>
<dbReference type="Proteomes" id="UP001253287">
    <property type="component" value="Unassembled WGS sequence"/>
</dbReference>
<comment type="caution">
    <text evidence="7">The sequence shown here is derived from an EMBL/GenBank/DDBJ whole genome shotgun (WGS) entry which is preliminary data.</text>
</comment>
<dbReference type="InterPro" id="IPR002678">
    <property type="entry name" value="DUF34/NIF3"/>
</dbReference>
<name>A0A2M9WMN4_9LACO</name>
<evidence type="ECO:0000313" key="7">
    <source>
        <dbReference type="EMBL" id="PJZ16686.1"/>
    </source>
</evidence>
<dbReference type="AlphaFoldDB" id="A0A2M9WMN4"/>
<feature type="binding site" evidence="5">
    <location>
        <position position="128"/>
    </location>
    <ligand>
        <name>a divalent metal cation</name>
        <dbReference type="ChEBI" id="CHEBI:60240"/>
        <label>1</label>
    </ligand>
</feature>
<dbReference type="GO" id="GO:0046872">
    <property type="term" value="F:metal ion binding"/>
    <property type="evidence" value="ECO:0007669"/>
    <property type="project" value="UniProtKB-KW"/>
</dbReference>
<dbReference type="PANTHER" id="PTHR13799">
    <property type="entry name" value="NGG1 INTERACTING FACTOR 3"/>
    <property type="match status" value="1"/>
</dbReference>
<dbReference type="RefSeq" id="WP_100732940.1">
    <property type="nucleotide sequence ID" value="NZ_JAVTXG010000028.1"/>
</dbReference>
<evidence type="ECO:0000313" key="8">
    <source>
        <dbReference type="Proteomes" id="UP000231914"/>
    </source>
</evidence>
<evidence type="ECO:0000256" key="4">
    <source>
        <dbReference type="ARBA" id="ARBA00022723"/>
    </source>
</evidence>
<accession>A0A2M9WMN4</accession>
<comment type="similarity">
    <text evidence="1">Belongs to the GTP cyclohydrolase I type 2/NIF3 family.</text>
</comment>
<dbReference type="InterPro" id="IPR036069">
    <property type="entry name" value="DUF34/NIF3_sf"/>
</dbReference>
<protein>
    <recommendedName>
        <fullName evidence="3">GTP cyclohydrolase 1 type 2 homolog</fullName>
    </recommendedName>
</protein>
<evidence type="ECO:0000256" key="5">
    <source>
        <dbReference type="PIRSR" id="PIRSR602678-1"/>
    </source>
</evidence>
<sequence length="292" mass="33545">MKISQIIDNLISYERGYWPQDPTQPLGHDTGRDKVLYGEDHLNDECTGIVTTCWATSDVIEKAHKMGANLIIAHEALFWNHGDQQDWLKESKNKTYLAKTKLLDEYKIVVRRDHDHLHSGIPKPGQPDTWVDGIFYGFAKELGWEKYLKTDLGIPLYIDLPHPMTAREIGSHLINKLNLNGCRIEGDSDTCCQKLMIPQHNLGDAKDYIKTIDKKGIDCLLAMEMIDFTLAEYIRDSSMLRQNRCLVQIGHFNTEEAGMKYMINWLPTAIKTDKIPMKFIQSGDMYHYIAES</sequence>
<evidence type="ECO:0000256" key="2">
    <source>
        <dbReference type="ARBA" id="ARBA00011643"/>
    </source>
</evidence>
<reference evidence="7 8" key="1">
    <citation type="submission" date="2016-10" db="EMBL/GenBank/DDBJ databases">
        <title>WGS of isloates from the oral cavity of healthy individuals.</title>
        <authorList>
            <person name="Sharma S."/>
            <person name="Pal V.K."/>
            <person name="Patil P.B."/>
            <person name="Korpole S."/>
            <person name="Grover V."/>
        </authorList>
    </citation>
    <scope>NUCLEOTIDE SEQUENCE [LARGE SCALE GENOMIC DNA]</scope>
    <source>
        <strain evidence="7 8">DISK12</strain>
    </source>
</reference>
<proteinExistence type="inferred from homology"/>
<dbReference type="Pfam" id="PF01784">
    <property type="entry name" value="DUF34_NIF3"/>
    <property type="match status" value="2"/>
</dbReference>
<reference evidence="6" key="2">
    <citation type="submission" date="2023-08" db="EMBL/GenBank/DDBJ databases">
        <title>Lactobacillus from the Female Urinary Tract.</title>
        <authorList>
            <person name="Stegman N."/>
            <person name="Jackson B."/>
            <person name="Steiling M."/>
            <person name="Sedano C."/>
            <person name="Wolfe A."/>
            <person name="Putonti C."/>
        </authorList>
    </citation>
    <scope>NUCLEOTIDE SEQUENCE</scope>
    <source>
        <strain evidence="6">UMB5661</strain>
    </source>
</reference>
<organism evidence="7 8">
    <name type="scientific">Lactobacillus crispatus</name>
    <dbReference type="NCBI Taxonomy" id="47770"/>
    <lineage>
        <taxon>Bacteria</taxon>
        <taxon>Bacillati</taxon>
        <taxon>Bacillota</taxon>
        <taxon>Bacilli</taxon>
        <taxon>Lactobacillales</taxon>
        <taxon>Lactobacillaceae</taxon>
        <taxon>Lactobacillus</taxon>
    </lineage>
</organism>
<feature type="binding site" evidence="5">
    <location>
        <position position="255"/>
    </location>
    <ligand>
        <name>a divalent metal cation</name>
        <dbReference type="ChEBI" id="CHEBI:60240"/>
        <label>1</label>
    </ligand>
</feature>
<dbReference type="EMBL" id="JAVTXN010000028">
    <property type="protein sequence ID" value="MDT9609774.1"/>
    <property type="molecule type" value="Genomic_DNA"/>
</dbReference>
<evidence type="ECO:0000313" key="6">
    <source>
        <dbReference type="EMBL" id="MDT9609774.1"/>
    </source>
</evidence>
<dbReference type="GO" id="GO:0005737">
    <property type="term" value="C:cytoplasm"/>
    <property type="evidence" value="ECO:0007669"/>
    <property type="project" value="TreeGrafter"/>
</dbReference>
<evidence type="ECO:0000256" key="3">
    <source>
        <dbReference type="ARBA" id="ARBA00022112"/>
    </source>
</evidence>
<gene>
    <name evidence="7" type="ORF">BHU41_09465</name>
    <name evidence="6" type="ORF">RON39_06480</name>
</gene>
<dbReference type="PANTHER" id="PTHR13799:SF14">
    <property type="entry name" value="GTP CYCLOHYDROLASE 1 TYPE 2 HOMOLOG"/>
    <property type="match status" value="1"/>
</dbReference>
<dbReference type="EMBL" id="MKXG01000136">
    <property type="protein sequence ID" value="PJZ16686.1"/>
    <property type="molecule type" value="Genomic_DNA"/>
</dbReference>
<feature type="binding site" evidence="5">
    <location>
        <position position="251"/>
    </location>
    <ligand>
        <name>a divalent metal cation</name>
        <dbReference type="ChEBI" id="CHEBI:60240"/>
        <label>1</label>
    </ligand>
</feature>
<dbReference type="Proteomes" id="UP000231914">
    <property type="component" value="Unassembled WGS sequence"/>
</dbReference>